<keyword evidence="3" id="KW-1185">Reference proteome</keyword>
<evidence type="ECO:0000256" key="1">
    <source>
        <dbReference type="SAM" id="MobiDB-lite"/>
    </source>
</evidence>
<comment type="caution">
    <text evidence="2">The sequence shown here is derived from an EMBL/GenBank/DDBJ whole genome shotgun (WGS) entry which is preliminary data.</text>
</comment>
<dbReference type="Proteomes" id="UP001223214">
    <property type="component" value="Unassembled WGS sequence"/>
</dbReference>
<feature type="region of interest" description="Disordered" evidence="1">
    <location>
        <begin position="1"/>
        <end position="37"/>
    </location>
</feature>
<dbReference type="RefSeq" id="WP_285143812.1">
    <property type="nucleotide sequence ID" value="NZ_JASSOL010000001.1"/>
</dbReference>
<dbReference type="AlphaFoldDB" id="A0AAP4FVI5"/>
<evidence type="ECO:0000313" key="2">
    <source>
        <dbReference type="EMBL" id="MDK9362629.1"/>
    </source>
</evidence>
<evidence type="ECO:0000313" key="3">
    <source>
        <dbReference type="Proteomes" id="UP001223214"/>
    </source>
</evidence>
<accession>A0AAP4FVI5</accession>
<dbReference type="InterPro" id="IPR020102">
    <property type="entry name" value="YqgC-like"/>
</dbReference>
<reference evidence="2 3" key="1">
    <citation type="submission" date="2023-06" db="EMBL/GenBank/DDBJ databases">
        <title>Identification and characterization of antibiotic-resistant Gram-negative bacteria.</title>
        <authorList>
            <person name="Cho G.-S."/>
            <person name="Lee J."/>
            <person name="Tai E."/>
            <person name="Jeong S."/>
            <person name="Kim I."/>
            <person name="Kim B.-E."/>
            <person name="Jeong M.-I."/>
            <person name="Oh K.-K."/>
            <person name="Franz C.M.A.P."/>
        </authorList>
    </citation>
    <scope>NUCLEOTIDE SEQUENCE [LARGE SCALE GENOMIC DNA]</scope>
    <source>
        <strain evidence="2 3">V106_12</strain>
    </source>
</reference>
<gene>
    <name evidence="2" type="primary">yqgC</name>
    <name evidence="2" type="ORF">QQF32_05415</name>
</gene>
<dbReference type="Pfam" id="PF17430">
    <property type="entry name" value="YqgC"/>
    <property type="match status" value="1"/>
</dbReference>
<dbReference type="EMBL" id="JASSOM010000045">
    <property type="protein sequence ID" value="MDK9362629.1"/>
    <property type="molecule type" value="Genomic_DNA"/>
</dbReference>
<organism evidence="2 3">
    <name type="scientific">Lelliottia wanjuensis</name>
    <dbReference type="NCBI Taxonomy" id="3050585"/>
    <lineage>
        <taxon>Bacteria</taxon>
        <taxon>Pseudomonadati</taxon>
        <taxon>Pseudomonadota</taxon>
        <taxon>Gammaproteobacteria</taxon>
        <taxon>Enterobacterales</taxon>
        <taxon>Enterobacteriaceae</taxon>
        <taxon>Lelliottia</taxon>
    </lineage>
</organism>
<proteinExistence type="predicted"/>
<sequence length="94" mass="10651">MVHYRVSPPRPPSEDEPQAKAKYSLLNPAGSGDTMKSSSAFLYEPRAAFYTDKRGKMQNINAHLASTVRKNFHLRFQHNESGVKKNWKSGEEVT</sequence>
<name>A0AAP4FVI5_9ENTR</name>
<protein>
    <submittedName>
        <fullName evidence="2">Protein YqgC</fullName>
    </submittedName>
</protein>